<evidence type="ECO:0000313" key="3">
    <source>
        <dbReference type="Proteomes" id="UP001610432"/>
    </source>
</evidence>
<dbReference type="InterPro" id="IPR000396">
    <property type="entry name" value="Pdiesterase2"/>
</dbReference>
<accession>A0ABR4LGM7</accession>
<feature type="compositionally biased region" description="Polar residues" evidence="1">
    <location>
        <begin position="350"/>
        <end position="374"/>
    </location>
</feature>
<comment type="caution">
    <text evidence="2">The sequence shown here is derived from an EMBL/GenBank/DDBJ whole genome shotgun (WGS) entry which is preliminary data.</text>
</comment>
<dbReference type="PANTHER" id="PTHR28283">
    <property type="entry name" value="3',5'-CYCLIC-NUCLEOTIDE PHOSPHODIESTERASE 1"/>
    <property type="match status" value="1"/>
</dbReference>
<dbReference type="SUPFAM" id="SSF56281">
    <property type="entry name" value="Metallo-hydrolase/oxidoreductase"/>
    <property type="match status" value="1"/>
</dbReference>
<feature type="compositionally biased region" description="Basic and acidic residues" evidence="1">
    <location>
        <begin position="378"/>
        <end position="387"/>
    </location>
</feature>
<dbReference type="PANTHER" id="PTHR28283:SF1">
    <property type="entry name" value="3',5'-CYCLIC-NUCLEOTIDE PHOSPHODIESTERASE 1"/>
    <property type="match status" value="1"/>
</dbReference>
<dbReference type="InterPro" id="IPR036866">
    <property type="entry name" value="RibonucZ/Hydroxyglut_hydro"/>
</dbReference>
<protein>
    <submittedName>
        <fullName evidence="2">cAMP phosphodiesterases class-II-domain-containing protein</fullName>
    </submittedName>
</protein>
<feature type="region of interest" description="Disordered" evidence="1">
    <location>
        <begin position="339"/>
        <end position="419"/>
    </location>
</feature>
<keyword evidence="3" id="KW-1185">Reference proteome</keyword>
<evidence type="ECO:0000256" key="1">
    <source>
        <dbReference type="SAM" id="MobiDB-lite"/>
    </source>
</evidence>
<evidence type="ECO:0000313" key="2">
    <source>
        <dbReference type="EMBL" id="KAL2863710.1"/>
    </source>
</evidence>
<dbReference type="Gene3D" id="3.60.15.10">
    <property type="entry name" value="Ribonuclease Z/Hydroxyacylglutathione hydrolase-like"/>
    <property type="match status" value="1"/>
</dbReference>
<organism evidence="2 3">
    <name type="scientific">Aspergillus lucknowensis</name>
    <dbReference type="NCBI Taxonomy" id="176173"/>
    <lineage>
        <taxon>Eukaryota</taxon>
        <taxon>Fungi</taxon>
        <taxon>Dikarya</taxon>
        <taxon>Ascomycota</taxon>
        <taxon>Pezizomycotina</taxon>
        <taxon>Eurotiomycetes</taxon>
        <taxon>Eurotiomycetidae</taxon>
        <taxon>Eurotiales</taxon>
        <taxon>Aspergillaceae</taxon>
        <taxon>Aspergillus</taxon>
        <taxon>Aspergillus subgen. Nidulantes</taxon>
    </lineage>
</organism>
<name>A0ABR4LGM7_9EURO</name>
<proteinExistence type="predicted"/>
<dbReference type="Pfam" id="PF02112">
    <property type="entry name" value="PDEase_II"/>
    <property type="match status" value="2"/>
</dbReference>
<dbReference type="Proteomes" id="UP001610432">
    <property type="component" value="Unassembled WGS sequence"/>
</dbReference>
<sequence>MLIVCLEGSTGGPREDRVTSILIRSQRSGWARDSIVAVDAGTLLSPIIDILDECEYTGDSILSGPFMGLRIPHKTPKANAAFIFQKLVKSVVITHPHLDHVSALAINSPALEAGCGPKTVAALPSVVEAMKNHVFNDVIFPNLSDEDGGAGLITYQRLAEGGNPMIGRGDDRCYVRVSDGLVARCFGVSHGKCKLKRGSEGYIDFDRRLGSVVLPGERQRASTSSSGLMAETTRVTPSEPFPGQETTVESSAFFIREQDTGMEVLVFGDVEPDSLSLHPRNRRVWEAAAPKVASQNLRAIFIECSYSDNREDEYLFGHMCPRHLIAELSVLAQLVADAKHPKRKRVRSRASPSSEPQSPRSKRSANSVHGRNSLSPARAREESRETSESIPIVSLINQTQGRGTSHAQNHPTNAQGPSRIEMPLTGLQIYIIHVKDDMTDGPYPGEKILQELVHHNQVAGLGCTFQIPERGESIYL</sequence>
<dbReference type="PRINTS" id="PR00388">
    <property type="entry name" value="PDIESTERASE2"/>
</dbReference>
<feature type="region of interest" description="Disordered" evidence="1">
    <location>
        <begin position="220"/>
        <end position="245"/>
    </location>
</feature>
<feature type="compositionally biased region" description="Polar residues" evidence="1">
    <location>
        <begin position="395"/>
        <end position="416"/>
    </location>
</feature>
<dbReference type="EMBL" id="JBFXLQ010000048">
    <property type="protein sequence ID" value="KAL2863710.1"/>
    <property type="molecule type" value="Genomic_DNA"/>
</dbReference>
<dbReference type="RefSeq" id="XP_070882689.1">
    <property type="nucleotide sequence ID" value="XM_071031535.1"/>
</dbReference>
<dbReference type="CDD" id="cd07735">
    <property type="entry name" value="class_II_PDE_MBL-fold"/>
    <property type="match status" value="1"/>
</dbReference>
<gene>
    <name evidence="2" type="ORF">BJX67DRAFT_374343</name>
</gene>
<reference evidence="2 3" key="1">
    <citation type="submission" date="2024-07" db="EMBL/GenBank/DDBJ databases">
        <title>Section-level genome sequencing and comparative genomics of Aspergillus sections Usti and Cavernicolus.</title>
        <authorList>
            <consortium name="Lawrence Berkeley National Laboratory"/>
            <person name="Nybo J.L."/>
            <person name="Vesth T.C."/>
            <person name="Theobald S."/>
            <person name="Frisvad J.C."/>
            <person name="Larsen T.O."/>
            <person name="Kjaerboelling I."/>
            <person name="Rothschild-Mancinelli K."/>
            <person name="Lyhne E.K."/>
            <person name="Kogle M.E."/>
            <person name="Barry K."/>
            <person name="Clum A."/>
            <person name="Na H."/>
            <person name="Ledsgaard L."/>
            <person name="Lin J."/>
            <person name="Lipzen A."/>
            <person name="Kuo A."/>
            <person name="Riley R."/>
            <person name="Mondo S."/>
            <person name="Labutti K."/>
            <person name="Haridas S."/>
            <person name="Pangalinan J."/>
            <person name="Salamov A.A."/>
            <person name="Simmons B.A."/>
            <person name="Magnuson J.K."/>
            <person name="Chen J."/>
            <person name="Drula E."/>
            <person name="Henrissat B."/>
            <person name="Wiebenga A."/>
            <person name="Lubbers R.J."/>
            <person name="Gomes A.C."/>
            <person name="Macurrencykelacurrency M.R."/>
            <person name="Stajich J."/>
            <person name="Grigoriev I.V."/>
            <person name="Mortensen U.H."/>
            <person name="De Vries R.P."/>
            <person name="Baker S.E."/>
            <person name="Andersen M.R."/>
        </authorList>
    </citation>
    <scope>NUCLEOTIDE SEQUENCE [LARGE SCALE GENOMIC DNA]</scope>
    <source>
        <strain evidence="2 3">CBS 449.75</strain>
    </source>
</reference>
<dbReference type="GeneID" id="98146607"/>